<dbReference type="Proteomes" id="UP000184404">
    <property type="component" value="Unassembled WGS sequence"/>
</dbReference>
<dbReference type="Gene3D" id="1.10.510.10">
    <property type="entry name" value="Transferase(Phosphotransferase) domain 1"/>
    <property type="match status" value="1"/>
</dbReference>
<sequence>MFEGTGWEAQERVLKNSRVLIDTCSLIYIEEHHLDKVWENFSILHKYTNKPIIVPASVVNELDKHRKKKISSDIKDRTLAQYAGKAIDRLVAMQKEDIVQIAGDPQKNFADAEFFSAFYDLTQNTNVTLITQDNALAEGVLGIRNNRALKYVKKINVRKVNQNGRLQTFYFDEMLRSKNPDFGRGKQPFTRPEGERPGHKFRFCTKTTDIPDTQLPLTESVQKGEMLHTDDKQAVILGEIVGSGGEGSIFDIGNNQVAKIYAHHRLTRRRFEKIKLMIANPIRCEGICWPLHMLYNARDEFVGYTMARANGHVLDPNLFNRTLLEEKFSGWTRRETIDLCITILEKISYLHQRNVLLGDINAKNILIVSPQKVFFVDTDSYQIEDFPCPVGTEEFKAPEIKATQYSELLRTFGNEYFAIAVLLFKIMLPGKHPYSHQGGGSVKENIQKMDFPYALKEKSNHNAPEGLWRYIWSHMSYKLKEAFYTTFQKDEEHCRENKRYGPEAWIELFKHYRNALPKMAENDELALSLFPDRLKKNDGQYYNFKNDTKITELPDEALNRSENKSSTNLRDILLLLVWLYIFYRLIH</sequence>
<dbReference type="EMBL" id="FQUG01000005">
    <property type="protein sequence ID" value="SHE90315.1"/>
    <property type="molecule type" value="Genomic_DNA"/>
</dbReference>
<dbReference type="GO" id="GO:0004672">
    <property type="term" value="F:protein kinase activity"/>
    <property type="evidence" value="ECO:0007669"/>
    <property type="project" value="InterPro"/>
</dbReference>
<reference evidence="2 3" key="1">
    <citation type="submission" date="2016-11" db="EMBL/GenBank/DDBJ databases">
        <authorList>
            <person name="Jaros S."/>
            <person name="Januszkiewicz K."/>
            <person name="Wedrychowicz H."/>
        </authorList>
    </citation>
    <scope>NUCLEOTIDE SEQUENCE [LARGE SCALE GENOMIC DNA]</scope>
    <source>
        <strain evidence="2 3">DSM 10502</strain>
    </source>
</reference>
<dbReference type="PROSITE" id="PS50011">
    <property type="entry name" value="PROTEIN_KINASE_DOM"/>
    <property type="match status" value="1"/>
</dbReference>
<dbReference type="STRING" id="1123243.SAMN02745190_01410"/>
<accession>A0A1M4XAA4</accession>
<dbReference type="OrthoDB" id="583109at2"/>
<dbReference type="Gene3D" id="3.40.50.1010">
    <property type="entry name" value="5'-nuclease"/>
    <property type="match status" value="1"/>
</dbReference>
<keyword evidence="2" id="KW-0808">Transferase</keyword>
<dbReference type="RefSeq" id="WP_072935492.1">
    <property type="nucleotide sequence ID" value="NZ_FQUG01000005.1"/>
</dbReference>
<dbReference type="SUPFAM" id="SSF56112">
    <property type="entry name" value="Protein kinase-like (PK-like)"/>
    <property type="match status" value="1"/>
</dbReference>
<evidence type="ECO:0000259" key="1">
    <source>
        <dbReference type="PROSITE" id="PS50011"/>
    </source>
</evidence>
<dbReference type="InterPro" id="IPR011009">
    <property type="entry name" value="Kinase-like_dom_sf"/>
</dbReference>
<protein>
    <submittedName>
        <fullName evidence="2">Protein kinase domain-containing protein</fullName>
    </submittedName>
</protein>
<evidence type="ECO:0000313" key="3">
    <source>
        <dbReference type="Proteomes" id="UP000184404"/>
    </source>
</evidence>
<dbReference type="Pfam" id="PF00069">
    <property type="entry name" value="Pkinase"/>
    <property type="match status" value="1"/>
</dbReference>
<name>A0A1M4XAA4_9FIRM</name>
<proteinExistence type="predicted"/>
<keyword evidence="3" id="KW-1185">Reference proteome</keyword>
<feature type="domain" description="Protein kinase" evidence="1">
    <location>
        <begin position="235"/>
        <end position="506"/>
    </location>
</feature>
<gene>
    <name evidence="2" type="ORF">SAMN02745190_01410</name>
</gene>
<evidence type="ECO:0000313" key="2">
    <source>
        <dbReference type="EMBL" id="SHE90315.1"/>
    </source>
</evidence>
<keyword evidence="2" id="KW-0418">Kinase</keyword>
<organism evidence="2 3">
    <name type="scientific">Schwartzia succinivorans DSM 10502</name>
    <dbReference type="NCBI Taxonomy" id="1123243"/>
    <lineage>
        <taxon>Bacteria</taxon>
        <taxon>Bacillati</taxon>
        <taxon>Bacillota</taxon>
        <taxon>Negativicutes</taxon>
        <taxon>Selenomonadales</taxon>
        <taxon>Selenomonadaceae</taxon>
        <taxon>Schwartzia</taxon>
    </lineage>
</organism>
<dbReference type="AlphaFoldDB" id="A0A1M4XAA4"/>
<dbReference type="InterPro" id="IPR000719">
    <property type="entry name" value="Prot_kinase_dom"/>
</dbReference>
<dbReference type="GO" id="GO:0005524">
    <property type="term" value="F:ATP binding"/>
    <property type="evidence" value="ECO:0007669"/>
    <property type="project" value="InterPro"/>
</dbReference>